<gene>
    <name evidence="2" type="ORF">GCM10022214_38590</name>
</gene>
<proteinExistence type="predicted"/>
<dbReference type="EMBL" id="BAAAZG010000024">
    <property type="protein sequence ID" value="GAA4077239.1"/>
    <property type="molecule type" value="Genomic_DNA"/>
</dbReference>
<evidence type="ECO:0000313" key="3">
    <source>
        <dbReference type="Proteomes" id="UP001500683"/>
    </source>
</evidence>
<accession>A0ABP7W127</accession>
<organism evidence="2 3">
    <name type="scientific">Actinomadura miaoliensis</name>
    <dbReference type="NCBI Taxonomy" id="430685"/>
    <lineage>
        <taxon>Bacteria</taxon>
        <taxon>Bacillati</taxon>
        <taxon>Actinomycetota</taxon>
        <taxon>Actinomycetes</taxon>
        <taxon>Streptosporangiales</taxon>
        <taxon>Thermomonosporaceae</taxon>
        <taxon>Actinomadura</taxon>
    </lineage>
</organism>
<keyword evidence="3" id="KW-1185">Reference proteome</keyword>
<reference evidence="3" key="1">
    <citation type="journal article" date="2019" name="Int. J. Syst. Evol. Microbiol.">
        <title>The Global Catalogue of Microorganisms (GCM) 10K type strain sequencing project: providing services to taxonomists for standard genome sequencing and annotation.</title>
        <authorList>
            <consortium name="The Broad Institute Genomics Platform"/>
            <consortium name="The Broad Institute Genome Sequencing Center for Infectious Disease"/>
            <person name="Wu L."/>
            <person name="Ma J."/>
        </authorList>
    </citation>
    <scope>NUCLEOTIDE SEQUENCE [LARGE SCALE GENOMIC DNA]</scope>
    <source>
        <strain evidence="3">JCM 16702</strain>
    </source>
</reference>
<sequence length="112" mass="11862">MTTAAPELALLVREVMTAPGDAGIVSKVNLLRGKFTAKRRLPVPSQKPGGATDVPVSPPDSFGSCLLIGLPSTPAGHFRTGKRRTRAVRFHRLPRPRVSPALTSARPTSTIA</sequence>
<evidence type="ECO:0000256" key="1">
    <source>
        <dbReference type="SAM" id="MobiDB-lite"/>
    </source>
</evidence>
<feature type="compositionally biased region" description="Polar residues" evidence="1">
    <location>
        <begin position="101"/>
        <end position="112"/>
    </location>
</feature>
<evidence type="ECO:0000313" key="2">
    <source>
        <dbReference type="EMBL" id="GAA4077239.1"/>
    </source>
</evidence>
<protein>
    <submittedName>
        <fullName evidence="2">Uncharacterized protein</fullName>
    </submittedName>
</protein>
<comment type="caution">
    <text evidence="2">The sequence shown here is derived from an EMBL/GenBank/DDBJ whole genome shotgun (WGS) entry which is preliminary data.</text>
</comment>
<name>A0ABP7W127_9ACTN</name>
<feature type="region of interest" description="Disordered" evidence="1">
    <location>
        <begin position="92"/>
        <end position="112"/>
    </location>
</feature>
<dbReference type="Proteomes" id="UP001500683">
    <property type="component" value="Unassembled WGS sequence"/>
</dbReference>